<dbReference type="Gene3D" id="1.10.10.10">
    <property type="entry name" value="Winged helix-like DNA-binding domain superfamily/Winged helix DNA-binding domain"/>
    <property type="match status" value="1"/>
</dbReference>
<accession>A0A1D8FVK9</accession>
<dbReference type="PATRIC" id="fig|285473.5.peg.13"/>
<dbReference type="EMBL" id="CP017316">
    <property type="protein sequence ID" value="AOT57226.1"/>
    <property type="molecule type" value="Genomic_DNA"/>
</dbReference>
<dbReference type="KEGG" id="srn:A4G23_00011"/>
<dbReference type="InterPro" id="IPR036388">
    <property type="entry name" value="WH-like_DNA-bd_sf"/>
</dbReference>
<evidence type="ECO:0000313" key="2">
    <source>
        <dbReference type="Proteomes" id="UP000095349"/>
    </source>
</evidence>
<evidence type="ECO:0000313" key="1">
    <source>
        <dbReference type="EMBL" id="AOT57226.1"/>
    </source>
</evidence>
<proteinExistence type="predicted"/>
<dbReference type="AlphaFoldDB" id="A0A1D8FVK9"/>
<dbReference type="STRING" id="285473.A4G23_00011"/>
<name>A0A1D8FVK9_9ACTN</name>
<dbReference type="Proteomes" id="UP000095349">
    <property type="component" value="Chromosome"/>
</dbReference>
<sequence length="282" mass="32077">MSVDAEIVEAIDAVLGGEGTARIEQDAARIEELACGGFEGLAYEVFEIELYREAEPILLGMLRKGTLARLALKQCKSRGWKFFVHEDDMLLLRSSSVERDVIMVDVLAEAMRKFRRDLQSGRGWTADYNGPRGACSLMSYFIGQCVWVFRRAYVRWARQRVSWARLHAVYDFTEDAANDAGIGGLLRATSYEIESEVFSTDFEDILEEQAPETQAVVRLTVMGFPDSEIAERLKLTSATVRKRRSRFIRTALYQAARERRIWIPEELHTKAVSRGHQQRGAV</sequence>
<keyword evidence="2" id="KW-1185">Reference proteome</keyword>
<protein>
    <submittedName>
        <fullName evidence="1">Uncharacterized protein</fullName>
    </submittedName>
</protein>
<organism evidence="1 2">
    <name type="scientific">Streptomyces rubrolavendulae</name>
    <dbReference type="NCBI Taxonomy" id="285473"/>
    <lineage>
        <taxon>Bacteria</taxon>
        <taxon>Bacillati</taxon>
        <taxon>Actinomycetota</taxon>
        <taxon>Actinomycetes</taxon>
        <taxon>Kitasatosporales</taxon>
        <taxon>Streptomycetaceae</taxon>
        <taxon>Streptomyces</taxon>
    </lineage>
</organism>
<dbReference type="OrthoDB" id="3215396at2"/>
<dbReference type="RefSeq" id="WP_069974923.1">
    <property type="nucleotide sequence ID" value="NZ_CP017316.1"/>
</dbReference>
<reference evidence="1 2" key="1">
    <citation type="submission" date="2016-09" db="EMBL/GenBank/DDBJ databases">
        <title>Streptomyces rubrolavendulae MJM4426 Genome sequencing and assembly.</title>
        <authorList>
            <person name="Kim J.-G."/>
        </authorList>
    </citation>
    <scope>NUCLEOTIDE SEQUENCE [LARGE SCALE GENOMIC DNA]</scope>
    <source>
        <strain evidence="1 2">MJM4426</strain>
    </source>
</reference>
<gene>
    <name evidence="1" type="ORF">A4G23_00011</name>
</gene>